<evidence type="ECO:0000259" key="1">
    <source>
        <dbReference type="Pfam" id="PF00483"/>
    </source>
</evidence>
<sequence length="338" mass="37042">MKVLIPVAGRGSNLRPLTNTQPKALLPVAGKPVIAHIIDIFIDAGFDDFIIVIGYMGTRIESFILENYKNTEINFEFVVQIPREGSAHAVYVAKNFFEKEEELMICLGDSIVNLDMQQMLENPNSVVGYQKVDNPGEVGVAELDATGKVKRFVERPVIPKSNLGLVGVYKIVDIPTFIKGLEYVIDNNITSQNEIVITGAIQKMVAEGCNFEVQEVENWYDCGARNSLLEANATLLGRPGFQLTTTDDIKCENSIIIKPVKIGKNTVVKNAIIGPNVVIGEEAIIENCIIENSIIGAFTDLKDLLLKNSLVGHDSTLKGIAQSLNLGDHTEINFGNKL</sequence>
<dbReference type="GO" id="GO:0016740">
    <property type="term" value="F:transferase activity"/>
    <property type="evidence" value="ECO:0007669"/>
    <property type="project" value="UniProtKB-KW"/>
</dbReference>
<dbReference type="Pfam" id="PF00483">
    <property type="entry name" value="NTP_transferase"/>
    <property type="match status" value="1"/>
</dbReference>
<dbReference type="InterPro" id="IPR029044">
    <property type="entry name" value="Nucleotide-diphossugar_trans"/>
</dbReference>
<evidence type="ECO:0000313" key="4">
    <source>
        <dbReference type="Proteomes" id="UP000576082"/>
    </source>
</evidence>
<organism evidence="3 4">
    <name type="scientific">Flammeovirga aprica JL-4</name>
    <dbReference type="NCBI Taxonomy" id="694437"/>
    <lineage>
        <taxon>Bacteria</taxon>
        <taxon>Pseudomonadati</taxon>
        <taxon>Bacteroidota</taxon>
        <taxon>Cytophagia</taxon>
        <taxon>Cytophagales</taxon>
        <taxon>Flammeovirgaceae</taxon>
        <taxon>Flammeovirga</taxon>
    </lineage>
</organism>
<keyword evidence="3" id="KW-0808">Transferase</keyword>
<feature type="domain" description="Nucleotidyl transferase" evidence="1">
    <location>
        <begin position="4"/>
        <end position="235"/>
    </location>
</feature>
<proteinExistence type="predicted"/>
<evidence type="ECO:0000259" key="2">
    <source>
        <dbReference type="Pfam" id="PF24894"/>
    </source>
</evidence>
<dbReference type="Pfam" id="PF24894">
    <property type="entry name" value="Hexapep_GlmU"/>
    <property type="match status" value="1"/>
</dbReference>
<evidence type="ECO:0000313" key="3">
    <source>
        <dbReference type="EMBL" id="NME68550.1"/>
    </source>
</evidence>
<comment type="caution">
    <text evidence="3">The sequence shown here is derived from an EMBL/GenBank/DDBJ whole genome shotgun (WGS) entry which is preliminary data.</text>
</comment>
<dbReference type="PANTHER" id="PTHR42883">
    <property type="entry name" value="GLUCOSE-1-PHOSPHATE THYMIDYLTRANSFERASE"/>
    <property type="match status" value="1"/>
</dbReference>
<dbReference type="Gene3D" id="3.90.550.10">
    <property type="entry name" value="Spore Coat Polysaccharide Biosynthesis Protein SpsA, Chain A"/>
    <property type="match status" value="1"/>
</dbReference>
<gene>
    <name evidence="3" type="ORF">HHU12_11320</name>
</gene>
<dbReference type="EMBL" id="JABANE010000025">
    <property type="protein sequence ID" value="NME68550.1"/>
    <property type="molecule type" value="Genomic_DNA"/>
</dbReference>
<dbReference type="PANTHER" id="PTHR42883:SF2">
    <property type="entry name" value="THYMIDYLYLTRANSFERASE"/>
    <property type="match status" value="1"/>
</dbReference>
<keyword evidence="4" id="KW-1185">Reference proteome</keyword>
<feature type="domain" description="Glucose-1-phosphate adenylyltransferase/Bifunctional protein GlmU-like C-terminal hexapeptide" evidence="2">
    <location>
        <begin position="250"/>
        <end position="293"/>
    </location>
</feature>
<dbReference type="InterPro" id="IPR056818">
    <property type="entry name" value="GlmU/GlgC-like_hexapep"/>
</dbReference>
<accession>A0A7X9RTI8</accession>
<dbReference type="RefSeq" id="WP_169656851.1">
    <property type="nucleotide sequence ID" value="NZ_JABANE010000025.1"/>
</dbReference>
<reference evidence="3 4" key="1">
    <citation type="submission" date="2020-04" db="EMBL/GenBank/DDBJ databases">
        <title>Flammeovirga sp. SR4, a novel species isolated from seawater.</title>
        <authorList>
            <person name="Wang X."/>
        </authorList>
    </citation>
    <scope>NUCLEOTIDE SEQUENCE [LARGE SCALE GENOMIC DNA]</scope>
    <source>
        <strain evidence="3 4">ATCC 23126</strain>
    </source>
</reference>
<protein>
    <submittedName>
        <fullName evidence="3">NTP transferase domain-containing protein</fullName>
    </submittedName>
</protein>
<dbReference type="InterPro" id="IPR005835">
    <property type="entry name" value="NTP_transferase_dom"/>
</dbReference>
<dbReference type="Proteomes" id="UP000576082">
    <property type="component" value="Unassembled WGS sequence"/>
</dbReference>
<dbReference type="Gene3D" id="2.160.10.10">
    <property type="entry name" value="Hexapeptide repeat proteins"/>
    <property type="match status" value="1"/>
</dbReference>
<name>A0A7X9RTI8_9BACT</name>
<dbReference type="SUPFAM" id="SSF53448">
    <property type="entry name" value="Nucleotide-diphospho-sugar transferases"/>
    <property type="match status" value="1"/>
</dbReference>
<dbReference type="AlphaFoldDB" id="A0A7X9RTI8"/>